<comment type="caution">
    <text evidence="1">The sequence shown here is derived from an EMBL/GenBank/DDBJ whole genome shotgun (WGS) entry which is preliminary data.</text>
</comment>
<dbReference type="AlphaFoldDB" id="A0A4Y2KF47"/>
<keyword evidence="2" id="KW-1185">Reference proteome</keyword>
<sequence>MFIEWSRNSDPKTTPDLVAPSPELNAANQILFVSFSAKTEDILLFYWYVFSQWTCHPSPISFGTSEVKYENQDIVRSSSKDLLYPLVTDD</sequence>
<reference evidence="1 2" key="1">
    <citation type="journal article" date="2019" name="Sci. Rep.">
        <title>Orb-weaving spider Araneus ventricosus genome elucidates the spidroin gene catalogue.</title>
        <authorList>
            <person name="Kono N."/>
            <person name="Nakamura H."/>
            <person name="Ohtoshi R."/>
            <person name="Moran D.A.P."/>
            <person name="Shinohara A."/>
            <person name="Yoshida Y."/>
            <person name="Fujiwara M."/>
            <person name="Mori M."/>
            <person name="Tomita M."/>
            <person name="Arakawa K."/>
        </authorList>
    </citation>
    <scope>NUCLEOTIDE SEQUENCE [LARGE SCALE GENOMIC DNA]</scope>
</reference>
<name>A0A4Y2KF47_ARAVE</name>
<accession>A0A4Y2KF47</accession>
<dbReference type="Proteomes" id="UP000499080">
    <property type="component" value="Unassembled WGS sequence"/>
</dbReference>
<evidence type="ECO:0000313" key="1">
    <source>
        <dbReference type="EMBL" id="GBN00530.1"/>
    </source>
</evidence>
<evidence type="ECO:0000313" key="2">
    <source>
        <dbReference type="Proteomes" id="UP000499080"/>
    </source>
</evidence>
<organism evidence="1 2">
    <name type="scientific">Araneus ventricosus</name>
    <name type="common">Orbweaver spider</name>
    <name type="synonym">Epeira ventricosa</name>
    <dbReference type="NCBI Taxonomy" id="182803"/>
    <lineage>
        <taxon>Eukaryota</taxon>
        <taxon>Metazoa</taxon>
        <taxon>Ecdysozoa</taxon>
        <taxon>Arthropoda</taxon>
        <taxon>Chelicerata</taxon>
        <taxon>Arachnida</taxon>
        <taxon>Araneae</taxon>
        <taxon>Araneomorphae</taxon>
        <taxon>Entelegynae</taxon>
        <taxon>Araneoidea</taxon>
        <taxon>Araneidae</taxon>
        <taxon>Araneus</taxon>
    </lineage>
</organism>
<protein>
    <submittedName>
        <fullName evidence="1">Uncharacterized protein</fullName>
    </submittedName>
</protein>
<proteinExistence type="predicted"/>
<dbReference type="EMBL" id="BGPR01004525">
    <property type="protein sequence ID" value="GBN00530.1"/>
    <property type="molecule type" value="Genomic_DNA"/>
</dbReference>
<gene>
    <name evidence="1" type="ORF">AVEN_61442_1</name>
</gene>